<dbReference type="Proteomes" id="UP001221142">
    <property type="component" value="Unassembled WGS sequence"/>
</dbReference>
<protein>
    <submittedName>
        <fullName evidence="2">Uncharacterized protein</fullName>
    </submittedName>
</protein>
<keyword evidence="3" id="KW-1185">Reference proteome</keyword>
<accession>A0AAD7B413</accession>
<evidence type="ECO:0000313" key="2">
    <source>
        <dbReference type="EMBL" id="KAJ7610080.1"/>
    </source>
</evidence>
<comment type="caution">
    <text evidence="2">The sequence shown here is derived from an EMBL/GenBank/DDBJ whole genome shotgun (WGS) entry which is preliminary data.</text>
</comment>
<dbReference type="AlphaFoldDB" id="A0AAD7B413"/>
<feature type="region of interest" description="Disordered" evidence="1">
    <location>
        <begin position="217"/>
        <end position="245"/>
    </location>
</feature>
<evidence type="ECO:0000313" key="3">
    <source>
        <dbReference type="Proteomes" id="UP001221142"/>
    </source>
</evidence>
<sequence>MASGAPLTKRQRQALRRAGAGASVATTPPPSEGSSAPASPPASQPQMGDVLAMVRAREAEAQRQREEDEEERASPSKYPTPLPDDDEEEDRGARGYPSPRTEAEDGVLGAIDMEEPEPLPLGEEPPLVDLGYGFGGDMDLAQTARPRVQTQRRVDRESTIRASSGRRPAESRHGHLRAPELARPPPPRALSALAQAHTRRALAAVTTTAAAAYEAFNAPSVPHSGRRGDAVASPSKDHDPDAEEEAILAARWDEVQCANG</sequence>
<dbReference type="EMBL" id="JARKIF010000036">
    <property type="protein sequence ID" value="KAJ7610080.1"/>
    <property type="molecule type" value="Genomic_DNA"/>
</dbReference>
<feature type="compositionally biased region" description="Basic and acidic residues" evidence="1">
    <location>
        <begin position="167"/>
        <end position="180"/>
    </location>
</feature>
<feature type="region of interest" description="Disordered" evidence="1">
    <location>
        <begin position="1"/>
        <end position="188"/>
    </location>
</feature>
<reference evidence="2" key="1">
    <citation type="submission" date="2023-03" db="EMBL/GenBank/DDBJ databases">
        <title>Massive genome expansion in bonnet fungi (Mycena s.s.) driven by repeated elements and novel gene families across ecological guilds.</title>
        <authorList>
            <consortium name="Lawrence Berkeley National Laboratory"/>
            <person name="Harder C.B."/>
            <person name="Miyauchi S."/>
            <person name="Viragh M."/>
            <person name="Kuo A."/>
            <person name="Thoen E."/>
            <person name="Andreopoulos B."/>
            <person name="Lu D."/>
            <person name="Skrede I."/>
            <person name="Drula E."/>
            <person name="Henrissat B."/>
            <person name="Morin E."/>
            <person name="Kohler A."/>
            <person name="Barry K."/>
            <person name="LaButti K."/>
            <person name="Morin E."/>
            <person name="Salamov A."/>
            <person name="Lipzen A."/>
            <person name="Mereny Z."/>
            <person name="Hegedus B."/>
            <person name="Baldrian P."/>
            <person name="Stursova M."/>
            <person name="Weitz H."/>
            <person name="Taylor A."/>
            <person name="Grigoriev I.V."/>
            <person name="Nagy L.G."/>
            <person name="Martin F."/>
            <person name="Kauserud H."/>
        </authorList>
    </citation>
    <scope>NUCLEOTIDE SEQUENCE</scope>
    <source>
        <strain evidence="2">9284</strain>
    </source>
</reference>
<name>A0AAD7B413_9AGAR</name>
<proteinExistence type="predicted"/>
<organism evidence="2 3">
    <name type="scientific">Roridomyces roridus</name>
    <dbReference type="NCBI Taxonomy" id="1738132"/>
    <lineage>
        <taxon>Eukaryota</taxon>
        <taxon>Fungi</taxon>
        <taxon>Dikarya</taxon>
        <taxon>Basidiomycota</taxon>
        <taxon>Agaricomycotina</taxon>
        <taxon>Agaricomycetes</taxon>
        <taxon>Agaricomycetidae</taxon>
        <taxon>Agaricales</taxon>
        <taxon>Marasmiineae</taxon>
        <taxon>Mycenaceae</taxon>
        <taxon>Roridomyces</taxon>
    </lineage>
</organism>
<evidence type="ECO:0000256" key="1">
    <source>
        <dbReference type="SAM" id="MobiDB-lite"/>
    </source>
</evidence>
<feature type="compositionally biased region" description="Basic and acidic residues" evidence="1">
    <location>
        <begin position="55"/>
        <end position="66"/>
    </location>
</feature>
<gene>
    <name evidence="2" type="ORF">FB45DRAFT_336065</name>
</gene>